<dbReference type="EMBL" id="BAABAE010000002">
    <property type="protein sequence ID" value="GAA3735078.1"/>
    <property type="molecule type" value="Genomic_DNA"/>
</dbReference>
<evidence type="ECO:0008006" key="5">
    <source>
        <dbReference type="Google" id="ProtNLM"/>
    </source>
</evidence>
<accession>A0ABP7FE87</accession>
<dbReference type="Proteomes" id="UP001501004">
    <property type="component" value="Unassembled WGS sequence"/>
</dbReference>
<dbReference type="PROSITE" id="PS51257">
    <property type="entry name" value="PROKAR_LIPOPROTEIN"/>
    <property type="match status" value="1"/>
</dbReference>
<evidence type="ECO:0000256" key="1">
    <source>
        <dbReference type="SAM" id="MobiDB-lite"/>
    </source>
</evidence>
<evidence type="ECO:0000313" key="4">
    <source>
        <dbReference type="Proteomes" id="UP001501004"/>
    </source>
</evidence>
<feature type="chain" id="PRO_5045911296" description="Mucin-associated surface protein" evidence="2">
    <location>
        <begin position="28"/>
        <end position="130"/>
    </location>
</feature>
<keyword evidence="4" id="KW-1185">Reference proteome</keyword>
<feature type="region of interest" description="Disordered" evidence="1">
    <location>
        <begin position="95"/>
        <end position="130"/>
    </location>
</feature>
<comment type="caution">
    <text evidence="3">The sequence shown here is derived from an EMBL/GenBank/DDBJ whole genome shotgun (WGS) entry which is preliminary data.</text>
</comment>
<keyword evidence="2" id="KW-0732">Signal</keyword>
<proteinExistence type="predicted"/>
<sequence length="130" mass="12932">MRLEWRARAIAAGAALLLLAGALSGCAPSGQQIDAGAAERLQASVLAVTVAAAAGDFSEAIAALDALEEELTEGTASGAIDPGRSARIQASIDLVRADLTAAEPQPSPTPDKPGKPDPGPKKGGPGKDKP</sequence>
<organism evidence="3 4">
    <name type="scientific">Leifsonella bigeumensis</name>
    <dbReference type="NCBI Taxonomy" id="433643"/>
    <lineage>
        <taxon>Bacteria</taxon>
        <taxon>Bacillati</taxon>
        <taxon>Actinomycetota</taxon>
        <taxon>Actinomycetes</taxon>
        <taxon>Micrococcales</taxon>
        <taxon>Microbacteriaceae</taxon>
        <taxon>Leifsonella</taxon>
    </lineage>
</organism>
<protein>
    <recommendedName>
        <fullName evidence="5">Mucin-associated surface protein</fullName>
    </recommendedName>
</protein>
<reference evidence="4" key="1">
    <citation type="journal article" date="2019" name="Int. J. Syst. Evol. Microbiol.">
        <title>The Global Catalogue of Microorganisms (GCM) 10K type strain sequencing project: providing services to taxonomists for standard genome sequencing and annotation.</title>
        <authorList>
            <consortium name="The Broad Institute Genomics Platform"/>
            <consortium name="The Broad Institute Genome Sequencing Center for Infectious Disease"/>
            <person name="Wu L."/>
            <person name="Ma J."/>
        </authorList>
    </citation>
    <scope>NUCLEOTIDE SEQUENCE [LARGE SCALE GENOMIC DNA]</scope>
    <source>
        <strain evidence="4">JCM 16949</strain>
    </source>
</reference>
<gene>
    <name evidence="3" type="ORF">GCM10022239_08970</name>
</gene>
<feature type="compositionally biased region" description="Basic and acidic residues" evidence="1">
    <location>
        <begin position="112"/>
        <end position="130"/>
    </location>
</feature>
<feature type="signal peptide" evidence="2">
    <location>
        <begin position="1"/>
        <end position="27"/>
    </location>
</feature>
<evidence type="ECO:0000256" key="2">
    <source>
        <dbReference type="SAM" id="SignalP"/>
    </source>
</evidence>
<dbReference type="RefSeq" id="WP_344754138.1">
    <property type="nucleotide sequence ID" value="NZ_BAABAE010000002.1"/>
</dbReference>
<evidence type="ECO:0000313" key="3">
    <source>
        <dbReference type="EMBL" id="GAA3735078.1"/>
    </source>
</evidence>
<name>A0ABP7FE87_9MICO</name>